<sequence>MSGVYHADEDGRAGFLDNAPYDRVYATVGVAEVPYGWVEQTRPGGPAEPEAARDRPPKQLPNTTTPAPSATMQDLNRCDCVRRLGRAKRDPDREASR</sequence>
<dbReference type="Gene3D" id="3.40.50.150">
    <property type="entry name" value="Vaccinia Virus protein VP39"/>
    <property type="match status" value="1"/>
</dbReference>
<dbReference type="EMBL" id="BAABAS010000020">
    <property type="protein sequence ID" value="GAA4239223.1"/>
    <property type="molecule type" value="Genomic_DNA"/>
</dbReference>
<gene>
    <name evidence="2" type="ORF">GCM10022254_58430</name>
</gene>
<reference evidence="3" key="1">
    <citation type="journal article" date="2019" name="Int. J. Syst. Evol. Microbiol.">
        <title>The Global Catalogue of Microorganisms (GCM) 10K type strain sequencing project: providing services to taxonomists for standard genome sequencing and annotation.</title>
        <authorList>
            <consortium name="The Broad Institute Genomics Platform"/>
            <consortium name="The Broad Institute Genome Sequencing Center for Infectious Disease"/>
            <person name="Wu L."/>
            <person name="Ma J."/>
        </authorList>
    </citation>
    <scope>NUCLEOTIDE SEQUENCE [LARGE SCALE GENOMIC DNA]</scope>
    <source>
        <strain evidence="3">JCM 17440</strain>
    </source>
</reference>
<proteinExistence type="predicted"/>
<evidence type="ECO:0000313" key="3">
    <source>
        <dbReference type="Proteomes" id="UP001501710"/>
    </source>
</evidence>
<keyword evidence="3" id="KW-1185">Reference proteome</keyword>
<dbReference type="Pfam" id="PF01135">
    <property type="entry name" value="PCMT"/>
    <property type="match status" value="1"/>
</dbReference>
<organism evidence="2 3">
    <name type="scientific">Actinomadura meridiana</name>
    <dbReference type="NCBI Taxonomy" id="559626"/>
    <lineage>
        <taxon>Bacteria</taxon>
        <taxon>Bacillati</taxon>
        <taxon>Actinomycetota</taxon>
        <taxon>Actinomycetes</taxon>
        <taxon>Streptosporangiales</taxon>
        <taxon>Thermomonosporaceae</taxon>
        <taxon>Actinomadura</taxon>
    </lineage>
</organism>
<evidence type="ECO:0000313" key="2">
    <source>
        <dbReference type="EMBL" id="GAA4239223.1"/>
    </source>
</evidence>
<feature type="region of interest" description="Disordered" evidence="1">
    <location>
        <begin position="38"/>
        <end position="97"/>
    </location>
</feature>
<accession>A0ABP8CH39</accession>
<feature type="compositionally biased region" description="Basic and acidic residues" evidence="1">
    <location>
        <begin position="76"/>
        <end position="97"/>
    </location>
</feature>
<protein>
    <submittedName>
        <fullName evidence="2">Uncharacterized protein</fullName>
    </submittedName>
</protein>
<dbReference type="Proteomes" id="UP001501710">
    <property type="component" value="Unassembled WGS sequence"/>
</dbReference>
<comment type="caution">
    <text evidence="2">The sequence shown here is derived from an EMBL/GenBank/DDBJ whole genome shotgun (WGS) entry which is preliminary data.</text>
</comment>
<name>A0ABP8CH39_9ACTN</name>
<evidence type="ECO:0000256" key="1">
    <source>
        <dbReference type="SAM" id="MobiDB-lite"/>
    </source>
</evidence>
<dbReference type="RefSeq" id="WP_344903021.1">
    <property type="nucleotide sequence ID" value="NZ_BAABAS010000020.1"/>
</dbReference>
<feature type="compositionally biased region" description="Polar residues" evidence="1">
    <location>
        <begin position="60"/>
        <end position="74"/>
    </location>
</feature>
<dbReference type="InterPro" id="IPR029063">
    <property type="entry name" value="SAM-dependent_MTases_sf"/>
</dbReference>